<organism evidence="2 3">
    <name type="scientific">Rhodococcus rhodochrous</name>
    <dbReference type="NCBI Taxonomy" id="1829"/>
    <lineage>
        <taxon>Bacteria</taxon>
        <taxon>Bacillati</taxon>
        <taxon>Actinomycetota</taxon>
        <taxon>Actinomycetes</taxon>
        <taxon>Mycobacteriales</taxon>
        <taxon>Nocardiaceae</taxon>
        <taxon>Rhodococcus</taxon>
    </lineage>
</organism>
<proteinExistence type="predicted"/>
<dbReference type="AlphaFoldDB" id="A0AAW4XJ71"/>
<dbReference type="EMBL" id="JAJNCO010000010">
    <property type="protein sequence ID" value="MCD2113091.1"/>
    <property type="molecule type" value="Genomic_DNA"/>
</dbReference>
<comment type="caution">
    <text evidence="2">The sequence shown here is derived from an EMBL/GenBank/DDBJ whole genome shotgun (WGS) entry which is preliminary data.</text>
</comment>
<dbReference type="RefSeq" id="WP_230791652.1">
    <property type="nucleotide sequence ID" value="NZ_JAJNCO010000010.1"/>
</dbReference>
<evidence type="ECO:0008006" key="4">
    <source>
        <dbReference type="Google" id="ProtNLM"/>
    </source>
</evidence>
<dbReference type="Gene3D" id="1.10.40.50">
    <property type="entry name" value="Probable gtpase engc, domain 3"/>
    <property type="match status" value="1"/>
</dbReference>
<name>A0AAW4XJ71_RHORH</name>
<evidence type="ECO:0000313" key="3">
    <source>
        <dbReference type="Proteomes" id="UP001198630"/>
    </source>
</evidence>
<dbReference type="Proteomes" id="UP001198630">
    <property type="component" value="Unassembled WGS sequence"/>
</dbReference>
<evidence type="ECO:0000313" key="2">
    <source>
        <dbReference type="EMBL" id="MCD2113091.1"/>
    </source>
</evidence>
<evidence type="ECO:0000256" key="1">
    <source>
        <dbReference type="SAM" id="MobiDB-lite"/>
    </source>
</evidence>
<sequence>MLPRTGAIRRADASGRSGEQVLAANVDTVPPSPEIDELAQYCRFTDCSHETEPGCAVHAAVDCGDLDARRVESHRKLRRENEWIAARSDARLRHERTREIKTMSRAIRAYHRDR</sequence>
<protein>
    <recommendedName>
        <fullName evidence="4">GTPase RsgA</fullName>
    </recommendedName>
</protein>
<gene>
    <name evidence="2" type="ORF">LQ384_18430</name>
</gene>
<feature type="region of interest" description="Disordered" evidence="1">
    <location>
        <begin position="1"/>
        <end position="20"/>
    </location>
</feature>
<reference evidence="2" key="1">
    <citation type="submission" date="2021-11" db="EMBL/GenBank/DDBJ databases">
        <title>Development of a sustainable strategy for remediation of hydrocarbon-contaminated territories based on the waste exchange concept.</title>
        <authorList>
            <person name="Elkin A."/>
        </authorList>
    </citation>
    <scope>NUCLEOTIDE SEQUENCE</scope>
    <source>
        <strain evidence="2">IEGM 757</strain>
    </source>
</reference>
<accession>A0AAW4XJ71</accession>